<keyword evidence="1" id="KW-0812">Transmembrane</keyword>
<evidence type="ECO:0000259" key="2">
    <source>
        <dbReference type="PROSITE" id="PS50234"/>
    </source>
</evidence>
<dbReference type="InterPro" id="IPR050768">
    <property type="entry name" value="UPF0353/GerABKA_families"/>
</dbReference>
<dbReference type="Gene3D" id="3.40.50.410">
    <property type="entry name" value="von Willebrand factor, type A domain"/>
    <property type="match status" value="1"/>
</dbReference>
<dbReference type="PANTHER" id="PTHR22550">
    <property type="entry name" value="SPORE GERMINATION PROTEIN"/>
    <property type="match status" value="1"/>
</dbReference>
<accession>A0ABQ6LUP8</accession>
<dbReference type="Proteomes" id="UP001224392">
    <property type="component" value="Unassembled WGS sequence"/>
</dbReference>
<keyword evidence="1" id="KW-1133">Transmembrane helix</keyword>
<keyword evidence="1" id="KW-0472">Membrane</keyword>
<dbReference type="PROSITE" id="PS50234">
    <property type="entry name" value="VWFA"/>
    <property type="match status" value="1"/>
</dbReference>
<protein>
    <submittedName>
        <fullName evidence="3">VWA domain-containing protein</fullName>
    </submittedName>
</protein>
<comment type="caution">
    <text evidence="3">The sequence shown here is derived from an EMBL/GenBank/DDBJ whole genome shotgun (WGS) entry which is preliminary data.</text>
</comment>
<dbReference type="SMART" id="SM00327">
    <property type="entry name" value="VWA"/>
    <property type="match status" value="1"/>
</dbReference>
<dbReference type="InterPro" id="IPR036465">
    <property type="entry name" value="vWFA_dom_sf"/>
</dbReference>
<organism evidence="3 4">
    <name type="scientific">Biformimicrobium ophioploci</name>
    <dbReference type="NCBI Taxonomy" id="3036711"/>
    <lineage>
        <taxon>Bacteria</taxon>
        <taxon>Pseudomonadati</taxon>
        <taxon>Pseudomonadota</taxon>
        <taxon>Gammaproteobacteria</taxon>
        <taxon>Cellvibrionales</taxon>
        <taxon>Microbulbiferaceae</taxon>
        <taxon>Biformimicrobium</taxon>
    </lineage>
</organism>
<proteinExistence type="predicted"/>
<feature type="domain" description="VWFA" evidence="2">
    <location>
        <begin position="95"/>
        <end position="282"/>
    </location>
</feature>
<dbReference type="Pfam" id="PF13519">
    <property type="entry name" value="VWA_2"/>
    <property type="match status" value="1"/>
</dbReference>
<reference evidence="3 4" key="1">
    <citation type="submission" date="2023-04" db="EMBL/GenBank/DDBJ databases">
        <title>Marinobulbifer ophiurae gen. nov., sp. Nov., isolate from tissue of brittle star Ophioplocus japonicus.</title>
        <authorList>
            <person name="Kawano K."/>
            <person name="Sawayama S."/>
            <person name="Nakagawa S."/>
        </authorList>
    </citation>
    <scope>NUCLEOTIDE SEQUENCE [LARGE SCALE GENOMIC DNA]</scope>
    <source>
        <strain evidence="3 4">NKW57</strain>
    </source>
</reference>
<dbReference type="RefSeq" id="WP_285762340.1">
    <property type="nucleotide sequence ID" value="NZ_BSYJ01000001.1"/>
</dbReference>
<keyword evidence="4" id="KW-1185">Reference proteome</keyword>
<dbReference type="EMBL" id="BSYJ01000001">
    <property type="protein sequence ID" value="GMG85811.1"/>
    <property type="molecule type" value="Genomic_DNA"/>
</dbReference>
<evidence type="ECO:0000256" key="1">
    <source>
        <dbReference type="SAM" id="Phobius"/>
    </source>
</evidence>
<dbReference type="InterPro" id="IPR002035">
    <property type="entry name" value="VWF_A"/>
</dbReference>
<evidence type="ECO:0000313" key="3">
    <source>
        <dbReference type="EMBL" id="GMG85811.1"/>
    </source>
</evidence>
<evidence type="ECO:0000313" key="4">
    <source>
        <dbReference type="Proteomes" id="UP001224392"/>
    </source>
</evidence>
<gene>
    <name evidence="3" type="ORF">MNKW57_01320</name>
</gene>
<feature type="transmembrane region" description="Helical" evidence="1">
    <location>
        <begin position="299"/>
        <end position="320"/>
    </location>
</feature>
<sequence>MISFAWPWALLLLPLPLLVHWLVPAHTTTQTVVQAPFFTRLARLSRQRPGEGAVVLTRQWPQWLQVGILWLLVVLACARPQWLGEPVPVESSGRDMMLAVDLSGSMDTEDFIDASGKTLRRIDGVKKVLADFVSRREGDRLGLLVFGSSPFVQAPFSADTAVFLRLLSESEVGMAGPKTMLGDAIGKAVQHFDSADAQQRTLILLTDGNDSGSRVPPGEAARIAASKDIVIHVVAVGDPAAAGEEALDVDAMRAITDATGGQYFHALKGADLAPVYQRLDALEPAQFAQEYYRPRTELYYLPLLVAALAALLFQSLQALLSLRKTGSIKNA</sequence>
<dbReference type="SUPFAM" id="SSF53300">
    <property type="entry name" value="vWA-like"/>
    <property type="match status" value="1"/>
</dbReference>
<name>A0ABQ6LUP8_9GAMM</name>
<dbReference type="PANTHER" id="PTHR22550:SF18">
    <property type="entry name" value="VWFA DOMAIN-CONTAINING PROTEIN"/>
    <property type="match status" value="1"/>
</dbReference>